<feature type="region of interest" description="Disordered" evidence="2">
    <location>
        <begin position="189"/>
        <end position="213"/>
    </location>
</feature>
<evidence type="ECO:0000313" key="3">
    <source>
        <dbReference type="Proteomes" id="UP000095281"/>
    </source>
</evidence>
<feature type="compositionally biased region" description="Polar residues" evidence="2">
    <location>
        <begin position="189"/>
        <end position="202"/>
    </location>
</feature>
<keyword evidence="1" id="KW-0175">Coiled coil</keyword>
<name>A0A1I8BXA2_MELHA</name>
<evidence type="ECO:0000256" key="1">
    <source>
        <dbReference type="SAM" id="Coils"/>
    </source>
</evidence>
<dbReference type="AlphaFoldDB" id="A0A1I8BXA2"/>
<proteinExistence type="predicted"/>
<feature type="coiled-coil region" evidence="1">
    <location>
        <begin position="517"/>
        <end position="551"/>
    </location>
</feature>
<feature type="compositionally biased region" description="Low complexity" evidence="2">
    <location>
        <begin position="89"/>
        <end position="99"/>
    </location>
</feature>
<dbReference type="Proteomes" id="UP000095281">
    <property type="component" value="Unplaced"/>
</dbReference>
<protein>
    <submittedName>
        <fullName evidence="4">G_PROTEIN_RECEP_F1_2 domain-containing protein</fullName>
    </submittedName>
</protein>
<evidence type="ECO:0000313" key="4">
    <source>
        <dbReference type="WBParaSite" id="MhA1_Contig736.frz3.gene8"/>
    </source>
</evidence>
<dbReference type="SUPFAM" id="SSF81321">
    <property type="entry name" value="Family A G protein-coupled receptor-like"/>
    <property type="match status" value="1"/>
</dbReference>
<feature type="coiled-coil region" evidence="1">
    <location>
        <begin position="398"/>
        <end position="425"/>
    </location>
</feature>
<keyword evidence="3" id="KW-1185">Reference proteome</keyword>
<sequence length="564" mass="64296">MFAYYLLYHVLNVSNKWVVLFNSFFYSTTHMINPVIYFSLNKDMRAQLIRAISDFLHWLCCVAGDARLHAAGASSIYGRVKRGGGESSSGGSPLRKSSPNDLNSSAQPGGGWTLRYLVASYCARRTSIVPRDCWNRLSAFIYRQPLQQTKTKNNTKISTAVIQNKDGNYQTSVVALTTEMAEEINGRNAKQNNFDENSDTISSGGGDNLNNNNNRLTPFRKFKIIFKNRLPTSCTTKRNWHQITLNTQNSSASERRHLLKINSNPPPSVVSAPSCIEQCQPETPTQQIQDSNNNIGIIIVNNNIQQNVQKKKSKNLTDLALNLVRAVSREFNEEGKAKNKIFERIKDRNSSLFLNSKNYISSEPNSSFNLERINKYLEEDFERKEKLNETLPISDFCFNNKNENNENINEENEDNQNEIEEDKNNYFSSKELNKINKDSSGAISLDLVENWSVKESQESQLDQKCHRETLDGLSRLRGLGSFLAEQLSNEADKCDKKWAIARRQRKTLLDSLVLALKEESEENGENGEKLKENLNKKFEKLNSLKIEQKQQKRHSNGWLFADSS</sequence>
<feature type="region of interest" description="Disordered" evidence="2">
    <location>
        <begin position="82"/>
        <end position="106"/>
    </location>
</feature>
<accession>A0A1I8BXA2</accession>
<evidence type="ECO:0000256" key="2">
    <source>
        <dbReference type="SAM" id="MobiDB-lite"/>
    </source>
</evidence>
<reference evidence="4" key="1">
    <citation type="submission" date="2016-11" db="UniProtKB">
        <authorList>
            <consortium name="WormBaseParasite"/>
        </authorList>
    </citation>
    <scope>IDENTIFICATION</scope>
</reference>
<dbReference type="WBParaSite" id="MhA1_Contig736.frz3.gene8">
    <property type="protein sequence ID" value="MhA1_Contig736.frz3.gene8"/>
    <property type="gene ID" value="MhA1_Contig736.frz3.gene8"/>
</dbReference>
<organism evidence="3 4">
    <name type="scientific">Meloidogyne hapla</name>
    <name type="common">Root-knot nematode worm</name>
    <dbReference type="NCBI Taxonomy" id="6305"/>
    <lineage>
        <taxon>Eukaryota</taxon>
        <taxon>Metazoa</taxon>
        <taxon>Ecdysozoa</taxon>
        <taxon>Nematoda</taxon>
        <taxon>Chromadorea</taxon>
        <taxon>Rhabditida</taxon>
        <taxon>Tylenchina</taxon>
        <taxon>Tylenchomorpha</taxon>
        <taxon>Tylenchoidea</taxon>
        <taxon>Meloidogynidae</taxon>
        <taxon>Meloidogyninae</taxon>
        <taxon>Meloidogyne</taxon>
    </lineage>
</organism>